<organism evidence="1 2">
    <name type="scientific">Vavraia culicis (isolate floridensis)</name>
    <name type="common">Microsporidian parasite</name>
    <dbReference type="NCBI Taxonomy" id="948595"/>
    <lineage>
        <taxon>Eukaryota</taxon>
        <taxon>Fungi</taxon>
        <taxon>Fungi incertae sedis</taxon>
        <taxon>Microsporidia</taxon>
        <taxon>Pleistophoridae</taxon>
        <taxon>Vavraia</taxon>
    </lineage>
</organism>
<dbReference type="GeneID" id="19880557"/>
<feature type="non-terminal residue" evidence="1">
    <location>
        <position position="353"/>
    </location>
</feature>
<gene>
    <name evidence="1" type="ORF">VCUG_02699</name>
</gene>
<sequence>DEVFESTALYQSQFLATIGEKFADKNVLVVLAFLGLVVDKNYADIYFKGNKMIVFPRRSTRDVNIRSSPIKSKQFHAFGQYIKEYSEIRKAMFSEAQCYFMSSDQEIPGVRSLRIHKHVFIDELAKLLRILYDEIESRILVDGNPYNVLFRTEPAVPNAPSEVDQRALSMMPYKKMVDVYNKYYATFIHEMSPSVLTRCHLVFPRVIGIYFCINLQSNHIHALGITLQTVFPEHFFEYPSNGEDRNVIVTKVSVTRQLIRKLKLIDIKDNTRVLLPVLLSYTSEIHLTIDDRMASLEELIILKKIIKGHNITSFVASIFDIYGFSFHYFVEETSLDKEKVLVLDLSECSLEEH</sequence>
<evidence type="ECO:0000313" key="1">
    <source>
        <dbReference type="EMBL" id="ELA45814.1"/>
    </source>
</evidence>
<name>L2GQC5_VAVCU</name>
<dbReference type="InParanoid" id="L2GQC5"/>
<protein>
    <submittedName>
        <fullName evidence="1">Uncharacterized protein</fullName>
    </submittedName>
</protein>
<proteinExistence type="predicted"/>
<dbReference type="RefSeq" id="XP_008075709.1">
    <property type="nucleotide sequence ID" value="XM_008077518.1"/>
</dbReference>
<evidence type="ECO:0000313" key="2">
    <source>
        <dbReference type="Proteomes" id="UP000011081"/>
    </source>
</evidence>
<dbReference type="AlphaFoldDB" id="L2GQC5"/>
<dbReference type="VEuPathDB" id="MicrosporidiaDB:VCUG_02699"/>
<dbReference type="HOGENOM" id="CLU_786581_0_0_1"/>
<reference evidence="2" key="1">
    <citation type="submission" date="2011-03" db="EMBL/GenBank/DDBJ databases">
        <title>The genome sequence of Vavraia culicis strain floridensis.</title>
        <authorList>
            <consortium name="The Broad Institute Genome Sequencing Platform"/>
            <person name="Cuomo C."/>
            <person name="Becnel J."/>
            <person name="Sanscrainte N."/>
            <person name="Young S.K."/>
            <person name="Zeng Q."/>
            <person name="Gargeya S."/>
            <person name="Fitzgerald M."/>
            <person name="Haas B."/>
            <person name="Abouelleil A."/>
            <person name="Alvarado L."/>
            <person name="Arachchi H.M."/>
            <person name="Berlin A."/>
            <person name="Chapman S.B."/>
            <person name="Gearin G."/>
            <person name="Goldberg J."/>
            <person name="Griggs A."/>
            <person name="Gujja S."/>
            <person name="Hansen M."/>
            <person name="Heiman D."/>
            <person name="Howarth C."/>
            <person name="Larimer J."/>
            <person name="Lui A."/>
            <person name="MacDonald P.J.P."/>
            <person name="McCowen C."/>
            <person name="Montmayeur A."/>
            <person name="Murphy C."/>
            <person name="Neiman D."/>
            <person name="Pearson M."/>
            <person name="Priest M."/>
            <person name="Roberts A."/>
            <person name="Saif S."/>
            <person name="Shea T."/>
            <person name="Sisk P."/>
            <person name="Stolte C."/>
            <person name="Sykes S."/>
            <person name="Wortman J."/>
            <person name="Nusbaum C."/>
            <person name="Birren B."/>
        </authorList>
    </citation>
    <scope>NUCLEOTIDE SEQUENCE [LARGE SCALE GENOMIC DNA]</scope>
    <source>
        <strain evidence="2">floridensis</strain>
    </source>
</reference>
<keyword evidence="2" id="KW-1185">Reference proteome</keyword>
<feature type="non-terminal residue" evidence="1">
    <location>
        <position position="1"/>
    </location>
</feature>
<dbReference type="Proteomes" id="UP000011081">
    <property type="component" value="Unassembled WGS sequence"/>
</dbReference>
<dbReference type="EMBL" id="GL877570">
    <property type="protein sequence ID" value="ELA45814.1"/>
    <property type="molecule type" value="Genomic_DNA"/>
</dbReference>
<accession>L2GQC5</accession>